<feature type="signal peptide" evidence="5">
    <location>
        <begin position="1"/>
        <end position="20"/>
    </location>
</feature>
<evidence type="ECO:0000256" key="3">
    <source>
        <dbReference type="ARBA" id="ARBA00023004"/>
    </source>
</evidence>
<evidence type="ECO:0000313" key="7">
    <source>
        <dbReference type="EMBL" id="APT59115.1"/>
    </source>
</evidence>
<feature type="chain" id="PRO_5013109281" evidence="5">
    <location>
        <begin position="21"/>
        <end position="273"/>
    </location>
</feature>
<dbReference type="GO" id="GO:0020037">
    <property type="term" value="F:heme binding"/>
    <property type="evidence" value="ECO:0007669"/>
    <property type="project" value="InterPro"/>
</dbReference>
<dbReference type="RefSeq" id="WP_075799853.1">
    <property type="nucleotide sequence ID" value="NZ_CP015583.1"/>
</dbReference>
<gene>
    <name evidence="7" type="ORF">RGI145_05135</name>
</gene>
<accession>A0A1L7AJZ6</accession>
<dbReference type="PROSITE" id="PS51007">
    <property type="entry name" value="CYTC"/>
    <property type="match status" value="1"/>
</dbReference>
<dbReference type="Gene3D" id="1.10.760.10">
    <property type="entry name" value="Cytochrome c-like domain"/>
    <property type="match status" value="1"/>
</dbReference>
<protein>
    <submittedName>
        <fullName evidence="7">Cytochrome C</fullName>
    </submittedName>
</protein>
<dbReference type="eggNOG" id="COG2010">
    <property type="taxonomic scope" value="Bacteria"/>
</dbReference>
<name>A0A1L7AJZ6_9PROT</name>
<dbReference type="SUPFAM" id="SSF46626">
    <property type="entry name" value="Cytochrome c"/>
    <property type="match status" value="1"/>
</dbReference>
<dbReference type="Pfam" id="PF00034">
    <property type="entry name" value="Cytochrom_C"/>
    <property type="match status" value="1"/>
</dbReference>
<dbReference type="InterPro" id="IPR009056">
    <property type="entry name" value="Cyt_c-like_dom"/>
</dbReference>
<dbReference type="STRING" id="257708.RGI145_05135"/>
<dbReference type="EMBL" id="CP015583">
    <property type="protein sequence ID" value="APT59115.1"/>
    <property type="molecule type" value="Genomic_DNA"/>
</dbReference>
<keyword evidence="2 4" id="KW-0479">Metal-binding</keyword>
<evidence type="ECO:0000256" key="2">
    <source>
        <dbReference type="ARBA" id="ARBA00022723"/>
    </source>
</evidence>
<evidence type="ECO:0000256" key="4">
    <source>
        <dbReference type="PROSITE-ProRule" id="PRU00433"/>
    </source>
</evidence>
<dbReference type="InterPro" id="IPR036909">
    <property type="entry name" value="Cyt_c-like_dom_sf"/>
</dbReference>
<sequence>MSSLLAALATFLALSLPAVAATLRLESGVESLSFDSGELLQDREAAEIEIVADPAYHQPRRYRALPLASFLSRLTPPEDSVLETVALDGYAAQIPLRAVLGTGGEEGSRAWIAVEPADAPWPAMPGKPVGTGPFYIVWERPEASGIPTKYWTYQLATLRYVASPTARWPMMEPDPALPGSHPARRGLAVFVTQCLPCHRINGGGTAMLGPDLNRPMNPVEYFQPASLRRYLRDPASLRHWPDQKMPGFTEEQLPERDMESLIAYLAQMAAQRP</sequence>
<dbReference type="GO" id="GO:0009055">
    <property type="term" value="F:electron transfer activity"/>
    <property type="evidence" value="ECO:0007669"/>
    <property type="project" value="InterPro"/>
</dbReference>
<dbReference type="GO" id="GO:0046872">
    <property type="term" value="F:metal ion binding"/>
    <property type="evidence" value="ECO:0007669"/>
    <property type="project" value="UniProtKB-KW"/>
</dbReference>
<proteinExistence type="predicted"/>
<feature type="domain" description="Cytochrome c" evidence="6">
    <location>
        <begin position="181"/>
        <end position="269"/>
    </location>
</feature>
<evidence type="ECO:0000256" key="1">
    <source>
        <dbReference type="ARBA" id="ARBA00022617"/>
    </source>
</evidence>
<reference evidence="7 8" key="1">
    <citation type="submission" date="2016-05" db="EMBL/GenBank/DDBJ databases">
        <title>Complete Genome and Methylome Analysis of Psychrotrophic Bacterial Isolates from Antarctic Lake Untersee.</title>
        <authorList>
            <person name="Fomenkov A."/>
            <person name="Akimov V.N."/>
            <person name="Vasilyeva L.V."/>
            <person name="Andersen D."/>
            <person name="Vincze T."/>
            <person name="Roberts R.J."/>
        </authorList>
    </citation>
    <scope>NUCLEOTIDE SEQUENCE [LARGE SCALE GENOMIC DNA]</scope>
    <source>
        <strain evidence="7 8">U14-5</strain>
    </source>
</reference>
<evidence type="ECO:0000256" key="5">
    <source>
        <dbReference type="SAM" id="SignalP"/>
    </source>
</evidence>
<evidence type="ECO:0000313" key="8">
    <source>
        <dbReference type="Proteomes" id="UP000185494"/>
    </source>
</evidence>
<dbReference type="AlphaFoldDB" id="A0A1L7AJZ6"/>
<evidence type="ECO:0000259" key="6">
    <source>
        <dbReference type="PROSITE" id="PS51007"/>
    </source>
</evidence>
<keyword evidence="5" id="KW-0732">Signal</keyword>
<keyword evidence="1 4" id="KW-0349">Heme</keyword>
<organism evidence="7 8">
    <name type="scientific">Roseomonas gilardii</name>
    <dbReference type="NCBI Taxonomy" id="257708"/>
    <lineage>
        <taxon>Bacteria</taxon>
        <taxon>Pseudomonadati</taxon>
        <taxon>Pseudomonadota</taxon>
        <taxon>Alphaproteobacteria</taxon>
        <taxon>Acetobacterales</taxon>
        <taxon>Roseomonadaceae</taxon>
        <taxon>Roseomonas</taxon>
    </lineage>
</organism>
<dbReference type="Proteomes" id="UP000185494">
    <property type="component" value="Chromosome 1"/>
</dbReference>
<dbReference type="KEGG" id="rgi:RGI145_05135"/>
<keyword evidence="3 4" id="KW-0408">Iron</keyword>